<dbReference type="EMBL" id="MLCO01000018">
    <property type="protein sequence ID" value="ONG58579.1"/>
    <property type="molecule type" value="Genomic_DNA"/>
</dbReference>
<accession>A0A1V2H8F8</accession>
<sequence length="198" mass="21197">MTVVPMLGDWEVPRIAMMRSEEARKFAEFPVPGRRGSLFQDLDAEAAVIEIAGALYAEEETAPFMREARRRFTAAEPLTFVADITEATDIQYVLIEHLVLELRGDRPGELGYRLRLRESPPPPPPSDPFGGIAGDLMAEAGALVEGVTSALDALDALADLPDFSDPSALLGGTTDEASAAIDRLGEIGGRLQALFGGS</sequence>
<dbReference type="RefSeq" id="WP_076955854.1">
    <property type="nucleotide sequence ID" value="NZ_MLCO01000018.1"/>
</dbReference>
<dbReference type="AlphaFoldDB" id="A0A1V2H8F8"/>
<gene>
    <name evidence="1" type="ORF">BKE38_02755</name>
</gene>
<dbReference type="OrthoDB" id="7063613at2"/>
<reference evidence="1 2" key="1">
    <citation type="submission" date="2016-10" db="EMBL/GenBank/DDBJ databases">
        <title>Draft Genome sequence of Roseomonas sp. strain M3.</title>
        <authorList>
            <person name="Subhash Y."/>
            <person name="Lee S."/>
        </authorList>
    </citation>
    <scope>NUCLEOTIDE SEQUENCE [LARGE SCALE GENOMIC DNA]</scope>
    <source>
        <strain evidence="1 2">M3</strain>
    </source>
</reference>
<protein>
    <submittedName>
        <fullName evidence="1">Uncharacterized protein</fullName>
    </submittedName>
</protein>
<organism evidence="1 2">
    <name type="scientific">Teichococcus deserti</name>
    <dbReference type="NCBI Taxonomy" id="1817963"/>
    <lineage>
        <taxon>Bacteria</taxon>
        <taxon>Pseudomonadati</taxon>
        <taxon>Pseudomonadota</taxon>
        <taxon>Alphaproteobacteria</taxon>
        <taxon>Acetobacterales</taxon>
        <taxon>Roseomonadaceae</taxon>
        <taxon>Roseomonas</taxon>
    </lineage>
</organism>
<comment type="caution">
    <text evidence="1">The sequence shown here is derived from an EMBL/GenBank/DDBJ whole genome shotgun (WGS) entry which is preliminary data.</text>
</comment>
<evidence type="ECO:0000313" key="1">
    <source>
        <dbReference type="EMBL" id="ONG58579.1"/>
    </source>
</evidence>
<name>A0A1V2H8F8_9PROT</name>
<proteinExistence type="predicted"/>
<evidence type="ECO:0000313" key="2">
    <source>
        <dbReference type="Proteomes" id="UP000188879"/>
    </source>
</evidence>
<dbReference type="Proteomes" id="UP000188879">
    <property type="component" value="Unassembled WGS sequence"/>
</dbReference>
<keyword evidence="2" id="KW-1185">Reference proteome</keyword>